<feature type="chain" id="PRO_5028829034" evidence="1">
    <location>
        <begin position="27"/>
        <end position="281"/>
    </location>
</feature>
<dbReference type="Proteomes" id="UP000515154">
    <property type="component" value="Linkage group LG18"/>
</dbReference>
<evidence type="ECO:0000256" key="1">
    <source>
        <dbReference type="SAM" id="SignalP"/>
    </source>
</evidence>
<name>A0A7E6FFZ7_9MOLL</name>
<dbReference type="PROSITE" id="PS50835">
    <property type="entry name" value="IG_LIKE"/>
    <property type="match status" value="1"/>
</dbReference>
<keyword evidence="1" id="KW-0732">Signal</keyword>
<evidence type="ECO:0000313" key="4">
    <source>
        <dbReference type="RefSeq" id="XP_036366493.1"/>
    </source>
</evidence>
<dbReference type="KEGG" id="osn:118766817"/>
<accession>A0A7E6FFZ7</accession>
<proteinExistence type="predicted"/>
<evidence type="ECO:0000313" key="3">
    <source>
        <dbReference type="Proteomes" id="UP000515154"/>
    </source>
</evidence>
<keyword evidence="3" id="KW-1185">Reference proteome</keyword>
<sequence>MVKGGRIFISTLLTAMISLLMKKRESIYVVEITPAEGIEVGKTINISITCLHALKNFLDFKLQRNGTTLVHIQYSRKKEKYLKLNTIKGFDCDLPVDNIGYITCWKYKPTCNDVAAYSCKTLTTASQPKIMKAKSSLKHLQYVKKFKEKGRQVRTFSCVANVGAPFESHVEFVWIVTNHGKSYNVIKKENIPVTSTCYSLVSSDYNITTPIQDDSVTNITCQTKFGSFEFLAAGYSEVKLVIHTINIDEINKQLQDTENGTYLTQNGEVVQIELANQLRRN</sequence>
<gene>
    <name evidence="4" type="primary">LOC118766817</name>
</gene>
<protein>
    <submittedName>
        <fullName evidence="4">Uncharacterized protein LOC118766817</fullName>
    </submittedName>
</protein>
<dbReference type="AlphaFoldDB" id="A0A7E6FFZ7"/>
<dbReference type="InterPro" id="IPR007110">
    <property type="entry name" value="Ig-like_dom"/>
</dbReference>
<feature type="signal peptide" evidence="1">
    <location>
        <begin position="1"/>
        <end position="26"/>
    </location>
</feature>
<reference evidence="4" key="1">
    <citation type="submission" date="2025-08" db="UniProtKB">
        <authorList>
            <consortium name="RefSeq"/>
        </authorList>
    </citation>
    <scope>IDENTIFICATION</scope>
</reference>
<feature type="domain" description="Ig-like" evidence="2">
    <location>
        <begin position="128"/>
        <end position="222"/>
    </location>
</feature>
<evidence type="ECO:0000259" key="2">
    <source>
        <dbReference type="PROSITE" id="PS50835"/>
    </source>
</evidence>
<dbReference type="RefSeq" id="XP_036366493.1">
    <property type="nucleotide sequence ID" value="XM_036510600.1"/>
</dbReference>
<organism evidence="3 4">
    <name type="scientific">Octopus sinensis</name>
    <name type="common">East Asian common octopus</name>
    <dbReference type="NCBI Taxonomy" id="2607531"/>
    <lineage>
        <taxon>Eukaryota</taxon>
        <taxon>Metazoa</taxon>
        <taxon>Spiralia</taxon>
        <taxon>Lophotrochozoa</taxon>
        <taxon>Mollusca</taxon>
        <taxon>Cephalopoda</taxon>
        <taxon>Coleoidea</taxon>
        <taxon>Octopodiformes</taxon>
        <taxon>Octopoda</taxon>
        <taxon>Incirrata</taxon>
        <taxon>Octopodidae</taxon>
        <taxon>Octopus</taxon>
    </lineage>
</organism>